<accession>A0AAN8NX93</accession>
<dbReference type="InterPro" id="IPR035961">
    <property type="entry name" value="Rhabdovirus_nucleoprotein-like"/>
</dbReference>
<dbReference type="AlphaFoldDB" id="A0AAN8NX93"/>
<proteinExistence type="predicted"/>
<organism evidence="1 2">
    <name type="scientific">Polyplax serrata</name>
    <name type="common">Common mouse louse</name>
    <dbReference type="NCBI Taxonomy" id="468196"/>
    <lineage>
        <taxon>Eukaryota</taxon>
        <taxon>Metazoa</taxon>
        <taxon>Ecdysozoa</taxon>
        <taxon>Arthropoda</taxon>
        <taxon>Hexapoda</taxon>
        <taxon>Insecta</taxon>
        <taxon>Pterygota</taxon>
        <taxon>Neoptera</taxon>
        <taxon>Paraneoptera</taxon>
        <taxon>Psocodea</taxon>
        <taxon>Troctomorpha</taxon>
        <taxon>Phthiraptera</taxon>
        <taxon>Anoplura</taxon>
        <taxon>Polyplacidae</taxon>
        <taxon>Polyplax</taxon>
    </lineage>
</organism>
<dbReference type="SUPFAM" id="SSF140809">
    <property type="entry name" value="Rhabdovirus nucleoprotein-like"/>
    <property type="match status" value="1"/>
</dbReference>
<comment type="caution">
    <text evidence="1">The sequence shown here is derived from an EMBL/GenBank/DDBJ whole genome shotgun (WGS) entry which is preliminary data.</text>
</comment>
<evidence type="ECO:0000313" key="1">
    <source>
        <dbReference type="EMBL" id="KAK6619680.1"/>
    </source>
</evidence>
<protein>
    <submittedName>
        <fullName evidence="1">Uncharacterized protein</fullName>
    </submittedName>
</protein>
<dbReference type="InterPro" id="IPR023330">
    <property type="entry name" value="Rhabdovirus_ncapsid_N"/>
</dbReference>
<reference evidence="1 2" key="1">
    <citation type="submission" date="2023-10" db="EMBL/GenBank/DDBJ databases">
        <title>Genomes of two closely related lineages of the louse Polyplax serrata with different host specificities.</title>
        <authorList>
            <person name="Martinu J."/>
            <person name="Tarabai H."/>
            <person name="Stefka J."/>
            <person name="Hypsa V."/>
        </authorList>
    </citation>
    <scope>NUCLEOTIDE SEQUENCE [LARGE SCALE GENOMIC DNA]</scope>
    <source>
        <strain evidence="1">HR10_N</strain>
    </source>
</reference>
<sequence>MNYGGGWVLPGPPIPTLNRPLHFYMNIYLRNLGIGCRKRTIGSKGEIITPLNILQVEFYEARLSIKIGTSLDTSEEGTRAATILSIYSARTASQAYGDYQARVLNTMENILKEPPYNLESLDTGAVIAKITWA</sequence>
<dbReference type="EMBL" id="JAWJWE010000040">
    <property type="protein sequence ID" value="KAK6619680.1"/>
    <property type="molecule type" value="Genomic_DNA"/>
</dbReference>
<dbReference type="Proteomes" id="UP001372834">
    <property type="component" value="Unassembled WGS sequence"/>
</dbReference>
<gene>
    <name evidence="1" type="ORF">RUM43_012437</name>
</gene>
<evidence type="ECO:0000313" key="2">
    <source>
        <dbReference type="Proteomes" id="UP001372834"/>
    </source>
</evidence>
<dbReference type="Gene3D" id="1.10.3570.10">
    <property type="entry name" value="Rhabdovirus nucleocapsid protein like domain"/>
    <property type="match status" value="1"/>
</dbReference>
<name>A0AAN8NX93_POLSC</name>